<accession>A0A7S4HTY9</accession>
<dbReference type="EMBL" id="HBKQ01005797">
    <property type="protein sequence ID" value="CAE2209360.1"/>
    <property type="molecule type" value="Transcribed_RNA"/>
</dbReference>
<evidence type="ECO:0000256" key="1">
    <source>
        <dbReference type="SAM" id="MobiDB-lite"/>
    </source>
</evidence>
<organism evidence="3">
    <name type="scientific">Odontella aurita</name>
    <dbReference type="NCBI Taxonomy" id="265563"/>
    <lineage>
        <taxon>Eukaryota</taxon>
        <taxon>Sar</taxon>
        <taxon>Stramenopiles</taxon>
        <taxon>Ochrophyta</taxon>
        <taxon>Bacillariophyta</taxon>
        <taxon>Mediophyceae</taxon>
        <taxon>Biddulphiophycidae</taxon>
        <taxon>Eupodiscales</taxon>
        <taxon>Odontellaceae</taxon>
        <taxon>Odontella</taxon>
    </lineage>
</organism>
<protein>
    <submittedName>
        <fullName evidence="3">Uncharacterized protein</fullName>
    </submittedName>
</protein>
<evidence type="ECO:0000256" key="2">
    <source>
        <dbReference type="SAM" id="Phobius"/>
    </source>
</evidence>
<keyword evidence="2" id="KW-1133">Transmembrane helix</keyword>
<dbReference type="AlphaFoldDB" id="A0A7S4HTY9"/>
<gene>
    <name evidence="3" type="ORF">OAUR00152_LOCUS3939</name>
</gene>
<feature type="compositionally biased region" description="Polar residues" evidence="1">
    <location>
        <begin position="8"/>
        <end position="17"/>
    </location>
</feature>
<proteinExistence type="predicted"/>
<feature type="region of interest" description="Disordered" evidence="1">
    <location>
        <begin position="90"/>
        <end position="114"/>
    </location>
</feature>
<keyword evidence="2" id="KW-0472">Membrane</keyword>
<keyword evidence="2" id="KW-0812">Transmembrane</keyword>
<evidence type="ECO:0000313" key="3">
    <source>
        <dbReference type="EMBL" id="CAE2209360.1"/>
    </source>
</evidence>
<feature type="region of interest" description="Disordered" evidence="1">
    <location>
        <begin position="1"/>
        <end position="54"/>
    </location>
</feature>
<feature type="transmembrane region" description="Helical" evidence="2">
    <location>
        <begin position="60"/>
        <end position="82"/>
    </location>
</feature>
<sequence>MPTPTPTHQPTAETTFLPTPSPTSQSGGSGVLVPPDLDFPGTRPRQQSTEGGGTTLGAGAIAGIAVGAAALLSLGVIAFLLCQSRRSRKGGHLETSAPSRLQAPHSLPGPTLEYGAGAEEPSIVIAIVAGGGGGDDTTFANGVRAQYGASPTTGVWMDGTRDAPAGVASPVEATVAA</sequence>
<reference evidence="3" key="1">
    <citation type="submission" date="2021-01" db="EMBL/GenBank/DDBJ databases">
        <authorList>
            <person name="Corre E."/>
            <person name="Pelletier E."/>
            <person name="Niang G."/>
            <person name="Scheremetjew M."/>
            <person name="Finn R."/>
            <person name="Kale V."/>
            <person name="Holt S."/>
            <person name="Cochrane G."/>
            <person name="Meng A."/>
            <person name="Brown T."/>
            <person name="Cohen L."/>
        </authorList>
    </citation>
    <scope>NUCLEOTIDE SEQUENCE</scope>
    <source>
        <strain evidence="3">Isolate 1302-5</strain>
    </source>
</reference>
<name>A0A7S4HTY9_9STRA</name>